<proteinExistence type="inferred from homology"/>
<evidence type="ECO:0000256" key="5">
    <source>
        <dbReference type="ARBA" id="ARBA00022801"/>
    </source>
</evidence>
<accession>A0A7J7D5P7</accession>
<evidence type="ECO:0000313" key="10">
    <source>
        <dbReference type="EMBL" id="KAF5741644.1"/>
    </source>
</evidence>
<dbReference type="SUPFAM" id="SSF51126">
    <property type="entry name" value="Pectin lyase-like"/>
    <property type="match status" value="1"/>
</dbReference>
<dbReference type="EMBL" id="JAAARO010000010">
    <property type="protein sequence ID" value="KAF5741644.1"/>
    <property type="molecule type" value="Genomic_DNA"/>
</dbReference>
<evidence type="ECO:0000256" key="1">
    <source>
        <dbReference type="ARBA" id="ARBA00004191"/>
    </source>
</evidence>
<protein>
    <recommendedName>
        <fullName evidence="12">Polygalacturonase</fullName>
    </recommendedName>
</protein>
<dbReference type="GO" id="GO:0071555">
    <property type="term" value="P:cell wall organization"/>
    <property type="evidence" value="ECO:0007669"/>
    <property type="project" value="UniProtKB-KW"/>
</dbReference>
<evidence type="ECO:0000256" key="2">
    <source>
        <dbReference type="ARBA" id="ARBA00008834"/>
    </source>
</evidence>
<feature type="active site" evidence="8">
    <location>
        <position position="192"/>
    </location>
</feature>
<dbReference type="InParanoid" id="A0A7J7D5P7"/>
<gene>
    <name evidence="10" type="ORF">HS088_TW10G00648</name>
</gene>
<dbReference type="AlphaFoldDB" id="A0A7J7D5P7"/>
<keyword evidence="3" id="KW-0134">Cell wall</keyword>
<keyword evidence="7" id="KW-0961">Cell wall biogenesis/degradation</keyword>
<evidence type="ECO:0000313" key="11">
    <source>
        <dbReference type="Proteomes" id="UP000593562"/>
    </source>
</evidence>
<evidence type="ECO:0000256" key="7">
    <source>
        <dbReference type="ARBA" id="ARBA00023316"/>
    </source>
</evidence>
<keyword evidence="6 9" id="KW-0326">Glycosidase</keyword>
<evidence type="ECO:0000256" key="6">
    <source>
        <dbReference type="ARBA" id="ARBA00023295"/>
    </source>
</evidence>
<evidence type="ECO:0000256" key="8">
    <source>
        <dbReference type="PROSITE-ProRule" id="PRU10052"/>
    </source>
</evidence>
<dbReference type="Pfam" id="PF00295">
    <property type="entry name" value="Glyco_hydro_28"/>
    <property type="match status" value="1"/>
</dbReference>
<evidence type="ECO:0008006" key="12">
    <source>
        <dbReference type="Google" id="ProtNLM"/>
    </source>
</evidence>
<organism evidence="10 11">
    <name type="scientific">Tripterygium wilfordii</name>
    <name type="common">Thunder God vine</name>
    <dbReference type="NCBI Taxonomy" id="458696"/>
    <lineage>
        <taxon>Eukaryota</taxon>
        <taxon>Viridiplantae</taxon>
        <taxon>Streptophyta</taxon>
        <taxon>Embryophyta</taxon>
        <taxon>Tracheophyta</taxon>
        <taxon>Spermatophyta</taxon>
        <taxon>Magnoliopsida</taxon>
        <taxon>eudicotyledons</taxon>
        <taxon>Gunneridae</taxon>
        <taxon>Pentapetalae</taxon>
        <taxon>rosids</taxon>
        <taxon>fabids</taxon>
        <taxon>Celastrales</taxon>
        <taxon>Celastraceae</taxon>
        <taxon>Tripterygium</taxon>
    </lineage>
</organism>
<evidence type="ECO:0000256" key="3">
    <source>
        <dbReference type="ARBA" id="ARBA00022512"/>
    </source>
</evidence>
<dbReference type="GO" id="GO:0004650">
    <property type="term" value="F:polygalacturonase activity"/>
    <property type="evidence" value="ECO:0007669"/>
    <property type="project" value="InterPro"/>
</dbReference>
<dbReference type="Proteomes" id="UP000593562">
    <property type="component" value="Unassembled WGS sequence"/>
</dbReference>
<name>A0A7J7D5P7_TRIWF</name>
<dbReference type="InterPro" id="IPR012334">
    <property type="entry name" value="Pectin_lyas_fold"/>
</dbReference>
<dbReference type="PROSITE" id="PS00502">
    <property type="entry name" value="POLYGALACTURONASE"/>
    <property type="match status" value="1"/>
</dbReference>
<evidence type="ECO:0000256" key="4">
    <source>
        <dbReference type="ARBA" id="ARBA00022525"/>
    </source>
</evidence>
<dbReference type="Gene3D" id="2.160.20.10">
    <property type="entry name" value="Single-stranded right-handed beta-helix, Pectin lyase-like"/>
    <property type="match status" value="1"/>
</dbReference>
<dbReference type="FunCoup" id="A0A7J7D5P7">
    <property type="interactions" value="78"/>
</dbReference>
<dbReference type="InterPro" id="IPR000743">
    <property type="entry name" value="Glyco_hydro_28"/>
</dbReference>
<sequence>MKRNVAINWDQKTGECQVIPPNVVDVVDHGAVGDGIADDTQLDGNIVAPDMASWTGDDKSKWIVFSNVQGLSIIGDGTIDGRGSNWWQSNLDAHQRPIGTMFQNCNKLQLQGFTHINSGSLHISIADSNGVSISNLHVFAPESSPNTDGIDISRSSNVDIRVTDIGTGDDCIAIGGGSSYINITSVSCGPGHGISIGSLGANGGVDTVEQVSVKNCTLAGTTNGARIKTWQGGSGFARRILFNEITLTNVTNPILIDQFYCPYGTCINETSAVEVSDVSFIGFHGTSSTENAITLECSEIKGCSNIILDDINIVHVVPGQVTQASCFNAHGTSGVTTPAIDCLSA</sequence>
<keyword evidence="11" id="KW-1185">Reference proteome</keyword>
<dbReference type="PANTHER" id="PTHR31375">
    <property type="match status" value="1"/>
</dbReference>
<reference evidence="10 11" key="1">
    <citation type="journal article" date="2020" name="Nat. Commun.">
        <title>Genome of Tripterygium wilfordii and identification of cytochrome P450 involved in triptolide biosynthesis.</title>
        <authorList>
            <person name="Tu L."/>
            <person name="Su P."/>
            <person name="Zhang Z."/>
            <person name="Gao L."/>
            <person name="Wang J."/>
            <person name="Hu T."/>
            <person name="Zhou J."/>
            <person name="Zhang Y."/>
            <person name="Zhao Y."/>
            <person name="Liu Y."/>
            <person name="Song Y."/>
            <person name="Tong Y."/>
            <person name="Lu Y."/>
            <person name="Yang J."/>
            <person name="Xu C."/>
            <person name="Jia M."/>
            <person name="Peters R.J."/>
            <person name="Huang L."/>
            <person name="Gao W."/>
        </authorList>
    </citation>
    <scope>NUCLEOTIDE SEQUENCE [LARGE SCALE GENOMIC DNA]</scope>
    <source>
        <strain evidence="11">cv. XIE 37</strain>
        <tissue evidence="10">Leaf</tissue>
    </source>
</reference>
<keyword evidence="5 9" id="KW-0378">Hydrolase</keyword>
<evidence type="ECO:0000256" key="9">
    <source>
        <dbReference type="RuleBase" id="RU361169"/>
    </source>
</evidence>
<dbReference type="GO" id="GO:0005975">
    <property type="term" value="P:carbohydrate metabolic process"/>
    <property type="evidence" value="ECO:0007669"/>
    <property type="project" value="InterPro"/>
</dbReference>
<keyword evidence="4" id="KW-0964">Secreted</keyword>
<comment type="subcellular location">
    <subcellularLocation>
        <location evidence="1">Secreted</location>
        <location evidence="1">Cell wall</location>
    </subcellularLocation>
</comment>
<comment type="similarity">
    <text evidence="2 9">Belongs to the glycosyl hydrolase 28 family.</text>
</comment>
<comment type="caution">
    <text evidence="10">The sequence shown here is derived from an EMBL/GenBank/DDBJ whole genome shotgun (WGS) entry which is preliminary data.</text>
</comment>
<dbReference type="InterPro" id="IPR011050">
    <property type="entry name" value="Pectin_lyase_fold/virulence"/>
</dbReference>